<evidence type="ECO:0000313" key="1">
    <source>
        <dbReference type="EMBL" id="MFD0849170.1"/>
    </source>
</evidence>
<accession>A0ABW3C478</accession>
<evidence type="ECO:0000313" key="2">
    <source>
        <dbReference type="Proteomes" id="UP001597124"/>
    </source>
</evidence>
<dbReference type="RefSeq" id="WP_381491303.1">
    <property type="nucleotide sequence ID" value="NZ_JBHTIK010000008.1"/>
</dbReference>
<reference evidence="2" key="1">
    <citation type="journal article" date="2019" name="Int. J. Syst. Evol. Microbiol.">
        <title>The Global Catalogue of Microorganisms (GCM) 10K type strain sequencing project: providing services to taxonomists for standard genome sequencing and annotation.</title>
        <authorList>
            <consortium name="The Broad Institute Genomics Platform"/>
            <consortium name="The Broad Institute Genome Sequencing Center for Infectious Disease"/>
            <person name="Wu L."/>
            <person name="Ma J."/>
        </authorList>
    </citation>
    <scope>NUCLEOTIDE SEQUENCE [LARGE SCALE GENOMIC DNA]</scope>
    <source>
        <strain evidence="2">CCUG 52537</strain>
    </source>
</reference>
<protein>
    <submittedName>
        <fullName evidence="1">Uncharacterized protein</fullName>
    </submittedName>
</protein>
<dbReference type="EMBL" id="JBHTIK010000008">
    <property type="protein sequence ID" value="MFD0849170.1"/>
    <property type="molecule type" value="Genomic_DNA"/>
</dbReference>
<gene>
    <name evidence="1" type="ORF">ACFQ00_12605</name>
</gene>
<proteinExistence type="predicted"/>
<dbReference type="Proteomes" id="UP001597124">
    <property type="component" value="Unassembled WGS sequence"/>
</dbReference>
<sequence>MKATERWTLAFANAFTIGGVDGTLPAGEYQVEVDTDSIPNDGGSPKVVSAFLYVRRGGKAYAFEVDAEELGRIHKADRKKSGNMPR</sequence>
<name>A0ABW3C478_SPHXN</name>
<keyword evidence="2" id="KW-1185">Reference proteome</keyword>
<organism evidence="1 2">
    <name type="scientific">Sphingosinicella xenopeptidilytica</name>
    <dbReference type="NCBI Taxonomy" id="364098"/>
    <lineage>
        <taxon>Bacteria</taxon>
        <taxon>Pseudomonadati</taxon>
        <taxon>Pseudomonadota</taxon>
        <taxon>Alphaproteobacteria</taxon>
        <taxon>Sphingomonadales</taxon>
        <taxon>Sphingosinicellaceae</taxon>
        <taxon>Sphingosinicella</taxon>
    </lineage>
</organism>
<comment type="caution">
    <text evidence="1">The sequence shown here is derived from an EMBL/GenBank/DDBJ whole genome shotgun (WGS) entry which is preliminary data.</text>
</comment>